<evidence type="ECO:0000313" key="3">
    <source>
        <dbReference type="Proteomes" id="UP000295741"/>
    </source>
</evidence>
<reference evidence="2 3" key="1">
    <citation type="submission" date="2019-03" db="EMBL/GenBank/DDBJ databases">
        <title>Genomic Encyclopedia of Archaeal and Bacterial Type Strains, Phase II (KMG-II): from individual species to whole genera.</title>
        <authorList>
            <person name="Goeker M."/>
        </authorList>
    </citation>
    <scope>NUCLEOTIDE SEQUENCE [LARGE SCALE GENOMIC DNA]</scope>
    <source>
        <strain evidence="2 3">DSM 28323</strain>
    </source>
</reference>
<dbReference type="SUPFAM" id="SSF48371">
    <property type="entry name" value="ARM repeat"/>
    <property type="match status" value="1"/>
</dbReference>
<name>A0A4V3C5C0_9BACT</name>
<organism evidence="2 3">
    <name type="scientific">Sediminibacterium goheungense</name>
    <dbReference type="NCBI Taxonomy" id="1086393"/>
    <lineage>
        <taxon>Bacteria</taxon>
        <taxon>Pseudomonadati</taxon>
        <taxon>Bacteroidota</taxon>
        <taxon>Chitinophagia</taxon>
        <taxon>Chitinophagales</taxon>
        <taxon>Chitinophagaceae</taxon>
        <taxon>Sediminibacterium</taxon>
    </lineage>
</organism>
<evidence type="ECO:0008006" key="4">
    <source>
        <dbReference type="Google" id="ProtNLM"/>
    </source>
</evidence>
<keyword evidence="1" id="KW-0812">Transmembrane</keyword>
<protein>
    <recommendedName>
        <fullName evidence="4">HEAT repeat protein</fullName>
    </recommendedName>
</protein>
<proteinExistence type="predicted"/>
<dbReference type="InterPro" id="IPR016024">
    <property type="entry name" value="ARM-type_fold"/>
</dbReference>
<dbReference type="Proteomes" id="UP000295741">
    <property type="component" value="Unassembled WGS sequence"/>
</dbReference>
<sequence>MITCLQQFIAGQFLKGSIGKDFLTFMSPENLLIGVQIMAVGITLAVILIYAQLLAKKRMHFYTQRIQNNIEVWISHIILEESVEGIDIPKKFYRLLEDPKARQIAIDELTNCKKNFSGIVAENIVALYNKLGLRDDSLSKIKNTRKWEVQARGIQELYLMDQKNLLTKIYRETNSKNEFVRSEAQIAIIYMTGFNGLRFLDVISYPLTLWQQIKLLEQLRLFGKKEDLSDRIPNWLESKNETVVIFALRLAAEYQQFAVIDAIRGCLVHPSSAVRTRAIKTLIVLADEKTAFTLTGYFAKENFENQVHILDSLLSFATDEQHAFLEKLLDAPDNIIKLKAAMVLANNCTDGLSTIEKRALVEPEPFERILRHVKSVK</sequence>
<keyword evidence="1" id="KW-0472">Membrane</keyword>
<dbReference type="OrthoDB" id="1454284at2"/>
<dbReference type="RefSeq" id="WP_133473879.1">
    <property type="nucleotide sequence ID" value="NZ_SNWP01000010.1"/>
</dbReference>
<gene>
    <name evidence="2" type="ORF">BC659_1366</name>
</gene>
<feature type="transmembrane region" description="Helical" evidence="1">
    <location>
        <begin position="31"/>
        <end position="55"/>
    </location>
</feature>
<comment type="caution">
    <text evidence="2">The sequence shown here is derived from an EMBL/GenBank/DDBJ whole genome shotgun (WGS) entry which is preliminary data.</text>
</comment>
<evidence type="ECO:0000313" key="2">
    <source>
        <dbReference type="EMBL" id="TDO29278.1"/>
    </source>
</evidence>
<keyword evidence="1" id="KW-1133">Transmembrane helix</keyword>
<dbReference type="AlphaFoldDB" id="A0A4V3C5C0"/>
<evidence type="ECO:0000256" key="1">
    <source>
        <dbReference type="SAM" id="Phobius"/>
    </source>
</evidence>
<dbReference type="InterPro" id="IPR011989">
    <property type="entry name" value="ARM-like"/>
</dbReference>
<dbReference type="EMBL" id="SNWP01000010">
    <property type="protein sequence ID" value="TDO29278.1"/>
    <property type="molecule type" value="Genomic_DNA"/>
</dbReference>
<dbReference type="Gene3D" id="1.25.10.10">
    <property type="entry name" value="Leucine-rich Repeat Variant"/>
    <property type="match status" value="1"/>
</dbReference>
<accession>A0A4V3C5C0</accession>
<keyword evidence="3" id="KW-1185">Reference proteome</keyword>